<protein>
    <submittedName>
        <fullName evidence="2">Uncharacterized protein</fullName>
    </submittedName>
</protein>
<keyword evidence="3" id="KW-1185">Reference proteome</keyword>
<evidence type="ECO:0000256" key="1">
    <source>
        <dbReference type="SAM" id="SignalP"/>
    </source>
</evidence>
<keyword evidence="1" id="KW-0732">Signal</keyword>
<gene>
    <name evidence="2" type="ORF">Mucpa_4708</name>
</gene>
<reference evidence="2" key="1">
    <citation type="submission" date="2011-09" db="EMBL/GenBank/DDBJ databases">
        <title>The permanent draft genome of Mucilaginibacter paludis DSM 18603.</title>
        <authorList>
            <consortium name="US DOE Joint Genome Institute (JGI-PGF)"/>
            <person name="Lucas S."/>
            <person name="Han J."/>
            <person name="Lapidus A."/>
            <person name="Bruce D."/>
            <person name="Goodwin L."/>
            <person name="Pitluck S."/>
            <person name="Peters L."/>
            <person name="Kyrpides N."/>
            <person name="Mavromatis K."/>
            <person name="Ivanova N."/>
            <person name="Mikhailova N."/>
            <person name="Held B."/>
            <person name="Detter J.C."/>
            <person name="Tapia R."/>
            <person name="Han C."/>
            <person name="Land M."/>
            <person name="Hauser L."/>
            <person name="Markowitz V."/>
            <person name="Cheng J.-F."/>
            <person name="Hugenholtz P."/>
            <person name="Woyke T."/>
            <person name="Wu D."/>
            <person name="Tindall B."/>
            <person name="Brambilla E."/>
            <person name="Klenk H.-P."/>
            <person name="Eisen J.A."/>
        </authorList>
    </citation>
    <scope>NUCLEOTIDE SEQUENCE [LARGE SCALE GENOMIC DNA]</scope>
    <source>
        <strain evidence="2">DSM 18603</strain>
    </source>
</reference>
<accession>H1Y0Q3</accession>
<proteinExistence type="predicted"/>
<feature type="chain" id="PRO_5003558143" evidence="1">
    <location>
        <begin position="20"/>
        <end position="490"/>
    </location>
</feature>
<sequence>MSKKTLIYLLLFIPVLSFAQTEVASLKEFASDVKQLTTTLRLSDKVYVTEVNTDNQHFDLTAIDDKMNILWKTTLDGYSLTLGNFKGKIIAVASTDFGSIKSKNNTYKGYLIDPATGKVTLSKIIYDNQQEYQESPYFFHAEDGSIFKLAVRQTNLKRKLHVGFAGFSSVDADASETKDIVVMDFDEQLQAVNTFHPAISDDVFITMACNYSGTLFIAWYRKDGNVNVLSYPQGKTQPAAQINQSIEIHNGDSKKTAAKYFEFYPSVENQNVLYYSILYKNLDNDPELTVSKLDFTKNTKNAVTEVFNKKHIKEIEKAYEPINKKLDKPESISGKLLVVRSIKEENDRLLVFMSSRVVTASATFSYGVWTTEGSMLINGYDLNLNAKYHQIFPSHYTNTGLFLSTGYHKEKNTLHVISNFETSASLYGSMDLTTGQWQSMSLIPKKKLSSYDYIQSSDVLWYPNGFIIPYLKLRGLMRTSRDIALQQIAY</sequence>
<dbReference type="RefSeq" id="WP_008509708.1">
    <property type="nucleotide sequence ID" value="NZ_CM001403.1"/>
</dbReference>
<dbReference type="STRING" id="714943.Mucpa_4708"/>
<dbReference type="OrthoDB" id="732221at2"/>
<evidence type="ECO:0000313" key="2">
    <source>
        <dbReference type="EMBL" id="EHQ28793.1"/>
    </source>
</evidence>
<organism evidence="2 3">
    <name type="scientific">Mucilaginibacter paludis DSM 18603</name>
    <dbReference type="NCBI Taxonomy" id="714943"/>
    <lineage>
        <taxon>Bacteria</taxon>
        <taxon>Pseudomonadati</taxon>
        <taxon>Bacteroidota</taxon>
        <taxon>Sphingobacteriia</taxon>
        <taxon>Sphingobacteriales</taxon>
        <taxon>Sphingobacteriaceae</taxon>
        <taxon>Mucilaginibacter</taxon>
    </lineage>
</organism>
<dbReference type="eggNOG" id="ENOG5033UTE">
    <property type="taxonomic scope" value="Bacteria"/>
</dbReference>
<evidence type="ECO:0000313" key="3">
    <source>
        <dbReference type="Proteomes" id="UP000002774"/>
    </source>
</evidence>
<name>H1Y0Q3_9SPHI</name>
<dbReference type="HOGENOM" id="CLU_556445_0_0_10"/>
<feature type="signal peptide" evidence="1">
    <location>
        <begin position="1"/>
        <end position="19"/>
    </location>
</feature>
<dbReference type="Proteomes" id="UP000002774">
    <property type="component" value="Chromosome"/>
</dbReference>
<dbReference type="EMBL" id="CM001403">
    <property type="protein sequence ID" value="EHQ28793.1"/>
    <property type="molecule type" value="Genomic_DNA"/>
</dbReference>
<dbReference type="AlphaFoldDB" id="H1Y0Q3"/>